<dbReference type="RefSeq" id="WP_076498000.1">
    <property type="nucleotide sequence ID" value="NZ_FTOP01000001.1"/>
</dbReference>
<evidence type="ECO:0000313" key="2">
    <source>
        <dbReference type="EMBL" id="SIS55565.1"/>
    </source>
</evidence>
<organism evidence="2 3">
    <name type="scientific">Belliella pelovolcani</name>
    <dbReference type="NCBI Taxonomy" id="529505"/>
    <lineage>
        <taxon>Bacteria</taxon>
        <taxon>Pseudomonadati</taxon>
        <taxon>Bacteroidota</taxon>
        <taxon>Cytophagia</taxon>
        <taxon>Cytophagales</taxon>
        <taxon>Cyclobacteriaceae</taxon>
        <taxon>Belliella</taxon>
    </lineage>
</organism>
<reference evidence="3" key="1">
    <citation type="submission" date="2017-01" db="EMBL/GenBank/DDBJ databases">
        <authorList>
            <person name="Varghese N."/>
            <person name="Submissions S."/>
        </authorList>
    </citation>
    <scope>NUCLEOTIDE SEQUENCE [LARGE SCALE GENOMIC DNA]</scope>
    <source>
        <strain evidence="3">DSM 46698</strain>
    </source>
</reference>
<dbReference type="STRING" id="529505.SAMN05421761_101385"/>
<dbReference type="InterPro" id="IPR011009">
    <property type="entry name" value="Kinase-like_dom_sf"/>
</dbReference>
<proteinExistence type="predicted"/>
<accession>A0A1N7K1S6</accession>
<dbReference type="Gene3D" id="3.90.1200.10">
    <property type="match status" value="1"/>
</dbReference>
<protein>
    <submittedName>
        <fullName evidence="2">Phosphotransferase enzyme family protein</fullName>
    </submittedName>
</protein>
<name>A0A1N7K1S6_9BACT</name>
<dbReference type="EMBL" id="FTOP01000001">
    <property type="protein sequence ID" value="SIS55565.1"/>
    <property type="molecule type" value="Genomic_DNA"/>
</dbReference>
<dbReference type="Proteomes" id="UP000186026">
    <property type="component" value="Unassembled WGS sequence"/>
</dbReference>
<keyword evidence="2" id="KW-0808">Transferase</keyword>
<keyword evidence="3" id="KW-1185">Reference proteome</keyword>
<dbReference type="Pfam" id="PF01636">
    <property type="entry name" value="APH"/>
    <property type="match status" value="1"/>
</dbReference>
<evidence type="ECO:0000259" key="1">
    <source>
        <dbReference type="Pfam" id="PF01636"/>
    </source>
</evidence>
<evidence type="ECO:0000313" key="3">
    <source>
        <dbReference type="Proteomes" id="UP000186026"/>
    </source>
</evidence>
<dbReference type="PANTHER" id="PTHR21064">
    <property type="entry name" value="AMINOGLYCOSIDE PHOSPHOTRANSFERASE DOMAIN-CONTAINING PROTEIN-RELATED"/>
    <property type="match status" value="1"/>
</dbReference>
<dbReference type="GO" id="GO:0016740">
    <property type="term" value="F:transferase activity"/>
    <property type="evidence" value="ECO:0007669"/>
    <property type="project" value="UniProtKB-KW"/>
</dbReference>
<gene>
    <name evidence="2" type="ORF">SAMN05421761_101385</name>
</gene>
<dbReference type="InterPro" id="IPR002575">
    <property type="entry name" value="Aminoglycoside_PTrfase"/>
</dbReference>
<dbReference type="OrthoDB" id="526037at2"/>
<dbReference type="SUPFAM" id="SSF56112">
    <property type="entry name" value="Protein kinase-like (PK-like)"/>
    <property type="match status" value="1"/>
</dbReference>
<dbReference type="PANTHER" id="PTHR21064:SF5">
    <property type="entry name" value="SLR1880 PROTEIN"/>
    <property type="match status" value="1"/>
</dbReference>
<dbReference type="InterPro" id="IPR050249">
    <property type="entry name" value="Pseudomonas-type_ThrB"/>
</dbReference>
<sequence>MKDLHFVQKLNDLYPLDLSTAKVSLFGAGHIHQTWLAITDSSSYIIQKFNSKVFQNPGLIAHNHQLLIDHLAFDELDFDFPLPIPNLKGRTLCLLDGEYYRILPFVPGICLQEIQAPEQAYLAAKAFSSLIATASSLDVNLFQEVIPDFHNLSMRYHQFEIALKKTSLSLHGELEKIVVFYQSQHDLVNQYQSWTKLLPKRITHNDTKINNLIFSADLTKVEAIIDLDTMMPGYVFNDFGDLVRTVACNLDENSLDFDSLKVIVDKYQALYEGFLEGSIDTLTKDEIASLHFGGEMMIYIMGLRFLTDYLNGNIYYQIKYENQNYDRAKNQMYLLKSLQQLGFNKQ</sequence>
<dbReference type="AlphaFoldDB" id="A0A1N7K1S6"/>
<feature type="domain" description="Aminoglycoside phosphotransferase" evidence="1">
    <location>
        <begin position="23"/>
        <end position="248"/>
    </location>
</feature>